<keyword evidence="10" id="KW-1185">Reference proteome</keyword>
<comment type="subcellular location">
    <subcellularLocation>
        <location evidence="1">Cell envelope</location>
    </subcellularLocation>
</comment>
<dbReference type="GO" id="GO:0046872">
    <property type="term" value="F:metal ion binding"/>
    <property type="evidence" value="ECO:0007669"/>
    <property type="project" value="UniProtKB-KW"/>
</dbReference>
<dbReference type="GO" id="GO:0030313">
    <property type="term" value="C:cell envelope"/>
    <property type="evidence" value="ECO:0007669"/>
    <property type="project" value="UniProtKB-SubCell"/>
</dbReference>
<evidence type="ECO:0000313" key="9">
    <source>
        <dbReference type="EMBL" id="KDM92814.1"/>
    </source>
</evidence>
<dbReference type="AlphaFoldDB" id="A0A066RR35"/>
<evidence type="ECO:0000256" key="6">
    <source>
        <dbReference type="PROSITE-ProRule" id="PRU00433"/>
    </source>
</evidence>
<dbReference type="GO" id="GO:0004130">
    <property type="term" value="F:cytochrome-c peroxidase activity"/>
    <property type="evidence" value="ECO:0007669"/>
    <property type="project" value="TreeGrafter"/>
</dbReference>
<evidence type="ECO:0000256" key="5">
    <source>
        <dbReference type="ARBA" id="ARBA00023004"/>
    </source>
</evidence>
<dbReference type="Proteomes" id="UP000027192">
    <property type="component" value="Unassembled WGS sequence"/>
</dbReference>
<dbReference type="OrthoDB" id="9805202at2"/>
<evidence type="ECO:0000313" key="10">
    <source>
        <dbReference type="Proteomes" id="UP000027192"/>
    </source>
</evidence>
<dbReference type="InterPro" id="IPR036909">
    <property type="entry name" value="Cyt_c-like_dom_sf"/>
</dbReference>
<feature type="domain" description="Cytochrome c" evidence="8">
    <location>
        <begin position="283"/>
        <end position="453"/>
    </location>
</feature>
<dbReference type="Pfam" id="PF03150">
    <property type="entry name" value="CCP_MauG"/>
    <property type="match status" value="1"/>
</dbReference>
<dbReference type="SUPFAM" id="SSF46626">
    <property type="entry name" value="Cytochrome c"/>
    <property type="match status" value="2"/>
</dbReference>
<dbReference type="InterPro" id="IPR009056">
    <property type="entry name" value="Cyt_c-like_dom"/>
</dbReference>
<comment type="caution">
    <text evidence="9">The sequence shown here is derived from an EMBL/GenBank/DDBJ whole genome shotgun (WGS) entry which is preliminary data.</text>
</comment>
<evidence type="ECO:0000256" key="2">
    <source>
        <dbReference type="ARBA" id="ARBA00022617"/>
    </source>
</evidence>
<dbReference type="PANTHER" id="PTHR30600">
    <property type="entry name" value="CYTOCHROME C PEROXIDASE-RELATED"/>
    <property type="match status" value="1"/>
</dbReference>
<dbReference type="PROSITE" id="PS51007">
    <property type="entry name" value="CYTC"/>
    <property type="match status" value="1"/>
</dbReference>
<dbReference type="Gene3D" id="1.10.760.10">
    <property type="entry name" value="Cytochrome c-like domain"/>
    <property type="match status" value="2"/>
</dbReference>
<feature type="coiled-coil region" evidence="7">
    <location>
        <begin position="404"/>
        <end position="431"/>
    </location>
</feature>
<protein>
    <submittedName>
        <fullName evidence="9">Cytochrome C peroxidase</fullName>
    </submittedName>
</protein>
<keyword evidence="2 6" id="KW-0349">Heme</keyword>
<reference evidence="9 10" key="1">
    <citation type="submission" date="2014-04" db="EMBL/GenBank/DDBJ databases">
        <title>Draft genome sequence of Photobacterium halotolerans S2753: a solonamide, ngercheumicin and holomycin producer.</title>
        <authorList>
            <person name="Machado H.R."/>
            <person name="Gram L."/>
        </authorList>
    </citation>
    <scope>NUCLEOTIDE SEQUENCE [LARGE SCALE GENOMIC DNA]</scope>
    <source>
        <strain evidence="9 10">S2753</strain>
    </source>
</reference>
<evidence type="ECO:0000256" key="4">
    <source>
        <dbReference type="ARBA" id="ARBA00023002"/>
    </source>
</evidence>
<keyword evidence="7" id="KW-0175">Coiled coil</keyword>
<keyword evidence="3 6" id="KW-0479">Metal-binding</keyword>
<evidence type="ECO:0000256" key="3">
    <source>
        <dbReference type="ARBA" id="ARBA00022723"/>
    </source>
</evidence>
<organism evidence="9 10">
    <name type="scientific">Photobacterium galatheae</name>
    <dbReference type="NCBI Taxonomy" id="1654360"/>
    <lineage>
        <taxon>Bacteria</taxon>
        <taxon>Pseudomonadati</taxon>
        <taxon>Pseudomonadota</taxon>
        <taxon>Gammaproteobacteria</taxon>
        <taxon>Vibrionales</taxon>
        <taxon>Vibrionaceae</taxon>
        <taxon>Photobacterium</taxon>
    </lineage>
</organism>
<dbReference type="InterPro" id="IPR051395">
    <property type="entry name" value="Cytochrome_c_Peroxidase/MauG"/>
</dbReference>
<dbReference type="PROSITE" id="PS51257">
    <property type="entry name" value="PROKAR_LIPOPROTEIN"/>
    <property type="match status" value="1"/>
</dbReference>
<dbReference type="RefSeq" id="WP_036749791.1">
    <property type="nucleotide sequence ID" value="NZ_JAGSGC010000005.1"/>
</dbReference>
<name>A0A066RR35_9GAMM</name>
<sequence>MKILLGVCLITCCLLSGCQLDEEIREEARQQGLTGDVAQHRQLPAIDDPLPQLGLKLFYTKALSGDKDVACVSCHHPVLGGGDGLSLSIGTGAIEDDVLGPERQHSSLAANYNGGGPTVPRNAPTVFNIAFYDQTLFDDGRIECVNASTGANGEGDDIRTPDVAIGMIDPDAGDNLTMAQARFPITSKAEMRGFTFLPDASNDEIRAHLANRLAGAPGYENELDKNQWLTWFRAGFSDPEGTAQALITEKNIARALGEFERSMVFVDTPWKAYLAGNDDAISLKAKMGALLFMRPVRKGGAGCMACHKGDFFTDESFHVLAVPQVGIGKDHDSGIDGTNDRGRWYQTRQVDDRFAFRTPTLLNVTETGPWGHSGAYTTLQGIIRHHLNPRKAVYNYDVSQLDPRVQTEDMLENTEQALQQLSRLQREGKSKLVATYLSDSQIDLLIAFLASLTDPCVKRSECLSPWIDTGESPDDLQLIALDGQGHPLE</sequence>
<dbReference type="GO" id="GO:0020037">
    <property type="term" value="F:heme binding"/>
    <property type="evidence" value="ECO:0007669"/>
    <property type="project" value="InterPro"/>
</dbReference>
<dbReference type="InterPro" id="IPR004852">
    <property type="entry name" value="Di-haem_cyt_c_peroxidsae"/>
</dbReference>
<keyword evidence="4" id="KW-0560">Oxidoreductase</keyword>
<dbReference type="GO" id="GO:0009055">
    <property type="term" value="F:electron transfer activity"/>
    <property type="evidence" value="ECO:0007669"/>
    <property type="project" value="InterPro"/>
</dbReference>
<evidence type="ECO:0000256" key="7">
    <source>
        <dbReference type="SAM" id="Coils"/>
    </source>
</evidence>
<evidence type="ECO:0000256" key="1">
    <source>
        <dbReference type="ARBA" id="ARBA00004196"/>
    </source>
</evidence>
<keyword evidence="5 6" id="KW-0408">Iron</keyword>
<dbReference type="EMBL" id="JMIB01000006">
    <property type="protein sequence ID" value="KDM92814.1"/>
    <property type="molecule type" value="Genomic_DNA"/>
</dbReference>
<keyword evidence="9" id="KW-0575">Peroxidase</keyword>
<gene>
    <name evidence="9" type="ORF">EA58_05430</name>
</gene>
<evidence type="ECO:0000259" key="8">
    <source>
        <dbReference type="PROSITE" id="PS51007"/>
    </source>
</evidence>
<dbReference type="STRING" id="1654360.EA58_05430"/>
<proteinExistence type="predicted"/>
<accession>A0A066RR35</accession>